<evidence type="ECO:0000313" key="2">
    <source>
        <dbReference type="Proteomes" id="UP000663760"/>
    </source>
</evidence>
<proteinExistence type="predicted"/>
<dbReference type="AlphaFoldDB" id="A0A7I8KKP9"/>
<evidence type="ECO:0000313" key="1">
    <source>
        <dbReference type="EMBL" id="CAA7398367.1"/>
    </source>
</evidence>
<protein>
    <submittedName>
        <fullName evidence="1">Uncharacterized protein</fullName>
    </submittedName>
</protein>
<name>A0A7I8KKP9_SPIIN</name>
<organism evidence="1 2">
    <name type="scientific">Spirodela intermedia</name>
    <name type="common">Intermediate duckweed</name>
    <dbReference type="NCBI Taxonomy" id="51605"/>
    <lineage>
        <taxon>Eukaryota</taxon>
        <taxon>Viridiplantae</taxon>
        <taxon>Streptophyta</taxon>
        <taxon>Embryophyta</taxon>
        <taxon>Tracheophyta</taxon>
        <taxon>Spermatophyta</taxon>
        <taxon>Magnoliopsida</taxon>
        <taxon>Liliopsida</taxon>
        <taxon>Araceae</taxon>
        <taxon>Lemnoideae</taxon>
        <taxon>Spirodela</taxon>
    </lineage>
</organism>
<keyword evidence="2" id="KW-1185">Reference proteome</keyword>
<dbReference type="EMBL" id="LR746269">
    <property type="protein sequence ID" value="CAA7398367.1"/>
    <property type="molecule type" value="Genomic_DNA"/>
</dbReference>
<reference evidence="1" key="1">
    <citation type="submission" date="2020-02" db="EMBL/GenBank/DDBJ databases">
        <authorList>
            <person name="Scholz U."/>
            <person name="Mascher M."/>
            <person name="Fiebig A."/>
        </authorList>
    </citation>
    <scope>NUCLEOTIDE SEQUENCE</scope>
</reference>
<sequence length="98" mass="10783">MTSHSGGSSCSVHGLEGSPWTRTTSMKWVVKSSPAAVTRQSGKTATLRLSGGCYPTKRNWMEVGHVKRRLFITSVFFSRVYDHSLPHNQLATSDVEGE</sequence>
<gene>
    <name evidence="1" type="ORF">SI8410_06009032</name>
</gene>
<dbReference type="Proteomes" id="UP000663760">
    <property type="component" value="Chromosome 6"/>
</dbReference>
<accession>A0A7I8KKP9</accession>